<feature type="compositionally biased region" description="Basic and acidic residues" evidence="2">
    <location>
        <begin position="58"/>
        <end position="75"/>
    </location>
</feature>
<dbReference type="PANTHER" id="PTHR33392:SF6">
    <property type="entry name" value="POLYISOPRENYL-TEICHOIC ACID--PEPTIDOGLYCAN TEICHOIC ACID TRANSFERASE TAGU"/>
    <property type="match status" value="1"/>
</dbReference>
<dbReference type="Proteomes" id="UP001501563">
    <property type="component" value="Unassembled WGS sequence"/>
</dbReference>
<keyword evidence="3" id="KW-0812">Transmembrane</keyword>
<evidence type="ECO:0000259" key="4">
    <source>
        <dbReference type="Pfam" id="PF03816"/>
    </source>
</evidence>
<feature type="transmembrane region" description="Helical" evidence="3">
    <location>
        <begin position="121"/>
        <end position="144"/>
    </location>
</feature>
<dbReference type="PANTHER" id="PTHR33392">
    <property type="entry name" value="POLYISOPRENYL-TEICHOIC ACID--PEPTIDOGLYCAN TEICHOIC ACID TRANSFERASE TAGU"/>
    <property type="match status" value="1"/>
</dbReference>
<protein>
    <submittedName>
        <fullName evidence="5">LCP family protein</fullName>
    </submittedName>
</protein>
<evidence type="ECO:0000256" key="3">
    <source>
        <dbReference type="SAM" id="Phobius"/>
    </source>
</evidence>
<dbReference type="InterPro" id="IPR050922">
    <property type="entry name" value="LytR/CpsA/Psr_CW_biosynth"/>
</dbReference>
<feature type="compositionally biased region" description="Polar residues" evidence="2">
    <location>
        <begin position="94"/>
        <end position="106"/>
    </location>
</feature>
<keyword evidence="3" id="KW-1133">Transmembrane helix</keyword>
<dbReference type="NCBIfam" id="TIGR00350">
    <property type="entry name" value="lytR_cpsA_psr"/>
    <property type="match status" value="1"/>
</dbReference>
<dbReference type="EMBL" id="BAAAZA010000001">
    <property type="protein sequence ID" value="GAA3847175.1"/>
    <property type="molecule type" value="Genomic_DNA"/>
</dbReference>
<comment type="similarity">
    <text evidence="1">Belongs to the LytR/CpsA/Psr (LCP) family.</text>
</comment>
<sequence>MPIRTKSRAGSDVWAGRVGGRAECVTNAERAGYSVRPVRKGPYRVDVGGCVVGDKNTAEAEATGRDDAAEREEGAGRAGPSVPEAVDGVHDASTDPSQKGVDTSGTEPKRSPRRRSRARRVLLGAFTLLAVGLLMVGGVTWWAVEHYTGKVDRLSGVFPTQVPAAAQPAPSRGGQTFLLVGVDSRSELPTTGRDAKAPEWKYGAQRSDTMMLVHLPADHSGAYVVSLPRDAWVDVPGHGKAKLNAAFSWGGPPLLIDTVQRLTKVRVDHLAVIDWDGFKKLTDSVGGVDLVVDGAARHMNGTQALAYVRERYHLARGDFDRTHRQQYFLRTLLAKVMRPSTFSNPVKGAEVLDDLTAAVSVDDRLDDGDLRALLWDNKKVRPGNMVFMNAPAKGTDMISGQSVVLLDPGAGADLWRAMREDAVDIYLQSHDADRLGATTP</sequence>
<comment type="caution">
    <text evidence="5">The sequence shown here is derived from an EMBL/GenBank/DDBJ whole genome shotgun (WGS) entry which is preliminary data.</text>
</comment>
<evidence type="ECO:0000256" key="1">
    <source>
        <dbReference type="ARBA" id="ARBA00006068"/>
    </source>
</evidence>
<proteinExistence type="inferred from homology"/>
<accession>A0ABP7JML0</accession>
<gene>
    <name evidence="5" type="ORF">GCM10022207_05410</name>
</gene>
<feature type="domain" description="Cell envelope-related transcriptional attenuator" evidence="4">
    <location>
        <begin position="206"/>
        <end position="336"/>
    </location>
</feature>
<evidence type="ECO:0000256" key="2">
    <source>
        <dbReference type="SAM" id="MobiDB-lite"/>
    </source>
</evidence>
<keyword evidence="3" id="KW-0472">Membrane</keyword>
<name>A0ABP7JML0_9ACTN</name>
<evidence type="ECO:0000313" key="5">
    <source>
        <dbReference type="EMBL" id="GAA3847175.1"/>
    </source>
</evidence>
<dbReference type="InterPro" id="IPR004474">
    <property type="entry name" value="LytR_CpsA_psr"/>
</dbReference>
<feature type="region of interest" description="Disordered" evidence="2">
    <location>
        <begin position="58"/>
        <end position="116"/>
    </location>
</feature>
<evidence type="ECO:0000313" key="6">
    <source>
        <dbReference type="Proteomes" id="UP001501563"/>
    </source>
</evidence>
<dbReference type="Pfam" id="PF03816">
    <property type="entry name" value="LytR_cpsA_psr"/>
    <property type="match status" value="1"/>
</dbReference>
<organism evidence="5 6">
    <name type="scientific">Streptomyces lannensis</name>
    <dbReference type="NCBI Taxonomy" id="766498"/>
    <lineage>
        <taxon>Bacteria</taxon>
        <taxon>Bacillati</taxon>
        <taxon>Actinomycetota</taxon>
        <taxon>Actinomycetes</taxon>
        <taxon>Kitasatosporales</taxon>
        <taxon>Streptomycetaceae</taxon>
        <taxon>Streptomyces</taxon>
    </lineage>
</organism>
<keyword evidence="6" id="KW-1185">Reference proteome</keyword>
<reference evidence="6" key="1">
    <citation type="journal article" date="2019" name="Int. J. Syst. Evol. Microbiol.">
        <title>The Global Catalogue of Microorganisms (GCM) 10K type strain sequencing project: providing services to taxonomists for standard genome sequencing and annotation.</title>
        <authorList>
            <consortium name="The Broad Institute Genomics Platform"/>
            <consortium name="The Broad Institute Genome Sequencing Center for Infectious Disease"/>
            <person name="Wu L."/>
            <person name="Ma J."/>
        </authorList>
    </citation>
    <scope>NUCLEOTIDE SEQUENCE [LARGE SCALE GENOMIC DNA]</scope>
    <source>
        <strain evidence="6">JCM 16578</strain>
    </source>
</reference>
<dbReference type="Gene3D" id="3.40.630.190">
    <property type="entry name" value="LCP protein"/>
    <property type="match status" value="1"/>
</dbReference>